<keyword evidence="2" id="KW-1185">Reference proteome</keyword>
<dbReference type="GO" id="GO:0102943">
    <property type="term" value="F:trans-2,3-dihydro-3-hydroxy-anthranilate isomerase activity"/>
    <property type="evidence" value="ECO:0007669"/>
    <property type="project" value="UniProtKB-EC"/>
</dbReference>
<dbReference type="RefSeq" id="WP_205174657.1">
    <property type="nucleotide sequence ID" value="NZ_JAFBDZ010000004.1"/>
</dbReference>
<dbReference type="EMBL" id="JAFBDZ010000004">
    <property type="protein sequence ID" value="MBM7587505.1"/>
    <property type="molecule type" value="Genomic_DNA"/>
</dbReference>
<gene>
    <name evidence="1" type="ORF">JOC86_004078</name>
</gene>
<dbReference type="Gene3D" id="3.10.310.10">
    <property type="entry name" value="Diaminopimelate Epimerase, Chain A, domain 1"/>
    <property type="match status" value="2"/>
</dbReference>
<dbReference type="EC" id="5.3.3.17" evidence="1"/>
<protein>
    <submittedName>
        <fullName evidence="1">Trans-2,3-dihydro-3-hydroxyanthranilate isomerase</fullName>
        <ecNumber evidence="1">5.3.3.17</ecNumber>
    </submittedName>
</protein>
<comment type="caution">
    <text evidence="1">The sequence shown here is derived from an EMBL/GenBank/DDBJ whole genome shotgun (WGS) entry which is preliminary data.</text>
</comment>
<dbReference type="SUPFAM" id="SSF54506">
    <property type="entry name" value="Diaminopimelate epimerase-like"/>
    <property type="match status" value="1"/>
</dbReference>
<proteinExistence type="predicted"/>
<dbReference type="Proteomes" id="UP001646157">
    <property type="component" value="Unassembled WGS sequence"/>
</dbReference>
<keyword evidence="1" id="KW-0413">Isomerase</keyword>
<organism evidence="1 2">
    <name type="scientific">Rossellomorea pakistanensis</name>
    <dbReference type="NCBI Taxonomy" id="992288"/>
    <lineage>
        <taxon>Bacteria</taxon>
        <taxon>Bacillati</taxon>
        <taxon>Bacillota</taxon>
        <taxon>Bacilli</taxon>
        <taxon>Bacillales</taxon>
        <taxon>Bacillaceae</taxon>
        <taxon>Rossellomorea</taxon>
    </lineage>
</organism>
<dbReference type="PIRSF" id="PIRSF016184">
    <property type="entry name" value="PhzC_PhzF"/>
    <property type="match status" value="1"/>
</dbReference>
<dbReference type="NCBIfam" id="TIGR00654">
    <property type="entry name" value="PhzF_family"/>
    <property type="match status" value="1"/>
</dbReference>
<dbReference type="PANTHER" id="PTHR13774:SF32">
    <property type="entry name" value="ANTISENSE-ENHANCING SEQUENCE 1"/>
    <property type="match status" value="1"/>
</dbReference>
<name>A0ABS2NI15_9BACI</name>
<evidence type="ECO:0000313" key="2">
    <source>
        <dbReference type="Proteomes" id="UP001646157"/>
    </source>
</evidence>
<sequence length="304" mass="34611">MKKMNYFIVDVFSQGKYTGNQLAVFRDTGNISDREMQQIAEEINFSETTFIGSNYNDGYDVRIFTPAEEIPFAGHPALGTAYIIQNEIIKKPLNKLKVNFKAGEIPVSFDHQENSIWMKQNEPSFGTILDIDQVCDVLKIDKGFVDERFPIQEVSTGLPVIVVPLKSLEAVKKVKIQKEKYYELIETLDAKGIIVFSPEAYHSENDLNVRDFADYYGIPEDAATGSSNGCLASYLVKYRYYEKREINLRVEQGYEIKRPSLLFLKASENNGRIDVNVGGRVVKIAQGEWFLSSSVHEKGVKFWK</sequence>
<evidence type="ECO:0000313" key="1">
    <source>
        <dbReference type="EMBL" id="MBM7587505.1"/>
    </source>
</evidence>
<dbReference type="Pfam" id="PF02567">
    <property type="entry name" value="PhzC-PhzF"/>
    <property type="match status" value="1"/>
</dbReference>
<dbReference type="PANTHER" id="PTHR13774">
    <property type="entry name" value="PHENAZINE BIOSYNTHESIS PROTEIN"/>
    <property type="match status" value="1"/>
</dbReference>
<accession>A0ABS2NI15</accession>
<dbReference type="InterPro" id="IPR003719">
    <property type="entry name" value="Phenazine_PhzF-like"/>
</dbReference>
<reference evidence="1 2" key="1">
    <citation type="submission" date="2021-01" db="EMBL/GenBank/DDBJ databases">
        <title>Genomic Encyclopedia of Type Strains, Phase IV (KMG-IV): sequencing the most valuable type-strain genomes for metagenomic binning, comparative biology and taxonomic classification.</title>
        <authorList>
            <person name="Goeker M."/>
        </authorList>
    </citation>
    <scope>NUCLEOTIDE SEQUENCE [LARGE SCALE GENOMIC DNA]</scope>
    <source>
        <strain evidence="1 2">DSM 24834</strain>
    </source>
</reference>